<evidence type="ECO:0000256" key="1">
    <source>
        <dbReference type="SAM" id="Phobius"/>
    </source>
</evidence>
<dbReference type="AlphaFoldDB" id="A0AAW5W4E8"/>
<keyword evidence="1" id="KW-0472">Membrane</keyword>
<reference evidence="2" key="1">
    <citation type="submission" date="2022-11" db="EMBL/GenBank/DDBJ databases">
        <title>Biodiversity and phylogenetic relationships of bacteria.</title>
        <authorList>
            <person name="Machado R.A.R."/>
            <person name="Bhat A."/>
            <person name="Loulou A."/>
            <person name="Kallel S."/>
        </authorList>
    </citation>
    <scope>NUCLEOTIDE SEQUENCE</scope>
    <source>
        <strain evidence="2">DSM 16503</strain>
    </source>
</reference>
<proteinExistence type="predicted"/>
<gene>
    <name evidence="2" type="ORF">OSH02_19150</name>
</gene>
<dbReference type="EMBL" id="JAPKNB010000022">
    <property type="protein sequence ID" value="MCX5567495.1"/>
    <property type="molecule type" value="Genomic_DNA"/>
</dbReference>
<dbReference type="RefSeq" id="WP_159063926.1">
    <property type="nucleotide sequence ID" value="NZ_JAPKNB010000022.1"/>
</dbReference>
<organism evidence="2 3">
    <name type="scientific">Alcaligenes phenolicus</name>
    <dbReference type="NCBI Taxonomy" id="232846"/>
    <lineage>
        <taxon>Bacteria</taxon>
        <taxon>Pseudomonadati</taxon>
        <taxon>Pseudomonadota</taxon>
        <taxon>Betaproteobacteria</taxon>
        <taxon>Burkholderiales</taxon>
        <taxon>Alcaligenaceae</taxon>
        <taxon>Alcaligenes</taxon>
    </lineage>
</organism>
<name>A0AAW5W4E8_9BURK</name>
<evidence type="ECO:0000313" key="2">
    <source>
        <dbReference type="EMBL" id="MCX5567495.1"/>
    </source>
</evidence>
<dbReference type="Proteomes" id="UP001208074">
    <property type="component" value="Unassembled WGS sequence"/>
</dbReference>
<feature type="transmembrane region" description="Helical" evidence="1">
    <location>
        <begin position="29"/>
        <end position="48"/>
    </location>
</feature>
<comment type="caution">
    <text evidence="2">The sequence shown here is derived from an EMBL/GenBank/DDBJ whole genome shotgun (WGS) entry which is preliminary data.</text>
</comment>
<evidence type="ECO:0008006" key="4">
    <source>
        <dbReference type="Google" id="ProtNLM"/>
    </source>
</evidence>
<accession>A0AAW5W4E8</accession>
<evidence type="ECO:0000313" key="3">
    <source>
        <dbReference type="Proteomes" id="UP001208074"/>
    </source>
</evidence>
<keyword evidence="1" id="KW-1133">Transmembrane helix</keyword>
<protein>
    <recommendedName>
        <fullName evidence="4">NADH dehydrogenase subunit 6</fullName>
    </recommendedName>
</protein>
<keyword evidence="1" id="KW-0812">Transmembrane</keyword>
<sequence length="53" mass="5604">MSVYWMFVVLAIFGVLGMTCTVSNEGSDLFIASFGVGGFILASSLLAVEFSAF</sequence>